<dbReference type="GO" id="GO:0042393">
    <property type="term" value="F:histone binding"/>
    <property type="evidence" value="ECO:0007669"/>
    <property type="project" value="InterPro"/>
</dbReference>
<feature type="region of interest" description="Disordered" evidence="1">
    <location>
        <begin position="848"/>
        <end position="918"/>
    </location>
</feature>
<dbReference type="PANTHER" id="PTHR15992:SF5">
    <property type="entry name" value="HOLLIDAY JUNCTION RECOGNITION PROTEIN"/>
    <property type="match status" value="1"/>
</dbReference>
<feature type="compositionally biased region" description="Polar residues" evidence="1">
    <location>
        <begin position="762"/>
        <end position="779"/>
    </location>
</feature>
<protein>
    <recommendedName>
        <fullName evidence="4">Centromere protein Scm3</fullName>
    </recommendedName>
</protein>
<evidence type="ECO:0000313" key="2">
    <source>
        <dbReference type="EMBL" id="KAJ4394076.1"/>
    </source>
</evidence>
<reference evidence="2" key="1">
    <citation type="submission" date="2022-10" db="EMBL/GenBank/DDBJ databases">
        <title>Tapping the CABI collections for fungal endophytes: first genome assemblies for Collariella, Neodidymelliopsis, Ascochyta clinopodiicola, Didymella pomorum, Didymosphaeria variabile, Neocosmospora piperis and Neocucurbitaria cava.</title>
        <authorList>
            <person name="Hill R."/>
        </authorList>
    </citation>
    <scope>NUCLEOTIDE SEQUENCE</scope>
    <source>
        <strain evidence="2">IMI 355082</strain>
    </source>
</reference>
<feature type="region of interest" description="Disordered" evidence="1">
    <location>
        <begin position="309"/>
        <end position="378"/>
    </location>
</feature>
<keyword evidence="3" id="KW-1185">Reference proteome</keyword>
<feature type="region of interest" description="Disordered" evidence="1">
    <location>
        <begin position="475"/>
        <end position="829"/>
    </location>
</feature>
<dbReference type="GO" id="GO:0005634">
    <property type="term" value="C:nucleus"/>
    <property type="evidence" value="ECO:0007669"/>
    <property type="project" value="InterPro"/>
</dbReference>
<dbReference type="PANTHER" id="PTHR15992">
    <property type="entry name" value="HOLLIDAY JUNCTION RECOGNITION PROTEIN"/>
    <property type="match status" value="1"/>
</dbReference>
<feature type="region of interest" description="Disordered" evidence="1">
    <location>
        <begin position="185"/>
        <end position="275"/>
    </location>
</feature>
<feature type="region of interest" description="Disordered" evidence="1">
    <location>
        <begin position="1"/>
        <end position="37"/>
    </location>
</feature>
<feature type="compositionally biased region" description="Acidic residues" evidence="1">
    <location>
        <begin position="99"/>
        <end position="128"/>
    </location>
</feature>
<dbReference type="InterPro" id="IPR018465">
    <property type="entry name" value="Scm3/HJURP"/>
</dbReference>
<dbReference type="Pfam" id="PF10384">
    <property type="entry name" value="Scm3"/>
    <property type="match status" value="1"/>
</dbReference>
<evidence type="ECO:0000256" key="1">
    <source>
        <dbReference type="SAM" id="MobiDB-lite"/>
    </source>
</evidence>
<feature type="compositionally biased region" description="Basic residues" evidence="1">
    <location>
        <begin position="359"/>
        <end position="368"/>
    </location>
</feature>
<name>A0A9W9CZ04_9PEZI</name>
<feature type="compositionally biased region" description="Basic residues" evidence="1">
    <location>
        <begin position="907"/>
        <end position="918"/>
    </location>
</feature>
<feature type="compositionally biased region" description="Basic residues" evidence="1">
    <location>
        <begin position="587"/>
        <end position="602"/>
    </location>
</feature>
<dbReference type="OrthoDB" id="2420608at2759"/>
<feature type="compositionally biased region" description="Low complexity" evidence="1">
    <location>
        <begin position="816"/>
        <end position="826"/>
    </location>
</feature>
<dbReference type="Gene3D" id="1.10.20.10">
    <property type="entry name" value="Histone, subunit A"/>
    <property type="match status" value="1"/>
</dbReference>
<dbReference type="EMBL" id="JAPEVB010000002">
    <property type="protein sequence ID" value="KAJ4394076.1"/>
    <property type="molecule type" value="Genomic_DNA"/>
</dbReference>
<sequence length="969" mass="107062">MMEPATKRQKTAGAQSDTEDDDELFLEPEELNQRRDPSFVLAKGRAKAATQLKSRFEDIFAKYERDFTGIGDEIDLATGEVVVDNGHLSSMRSMKDWIVDDDQDEDGEGDEDEHDQVEGEAEAEADAEETVRSSPGDVDERRPDSTNGYPQDPWQIAEPSWPVQFASREPLLLESIFPAQSHPKIQDQSYPHLTNGTSMSADPTWQAPELPPSAFLSKKLGPNGRHYGGTMPVVTRTVLRKSLKAPNSPEADNEDDLQTASGSAPGTKENGGSLNIRESPLIHKKFPAVDSSPHDNGLKDLIQDVIANIPDTPPSIRRSRLSKSQGNPSPLNHEHRMHSKVESKLRISNTLHDGGNTKLPKKRGRRPKFHVDPANEGTAQIALRDQDDQSPWEESDLESFLDVTVHGITKPAGQTLYVDIRSNRPNGEDVVTAEHVPDHDSNDIPLREEGFEIDEDLPVKSLVQRPESMSLEVAAPNHQDQDASTKTKLKQPGQLGDSKPRERFERNFVDPAFAFSDEENLLPKRSKKTIRLSQPTRIASLSRPPVPDSNASQQRIDSEHGDYSEHESTTTAQNQAAARSRVEASRSKRAVSQRRPRGRPRAASRNSPPSSSSHSEARFGGPGSAEKSVSNRSHGYSDEEGVLHKTKKHGIRNSNPVLPEEGFPIPTGAAMRTSTCNEHADVESQTLESIAKAKKQKRRPMRVSGKPALAVESMANQDKTILSSTGTEQLASVNADRDMDLGLQDSSQRKETAQPMIEGETGISNSRMQKTARLSTDQSVLREDQKQLSPLAETQPAQPATPSRPRSKQGEKKTPFSSTSVMSLLSDSDDEEDELSFDISDFTPSGHHRILAHRPFPEPLTTPQFSTSSDKKKRASLVPNRSYSSGSHKISKPLRTPRSVGTNRVGHTSRKGKHRKSHQLARSVVRVVRRLGSDDGREGSILQTPGGTKRRCGENGWKCERDFCFVCME</sequence>
<feature type="compositionally biased region" description="Polar residues" evidence="1">
    <location>
        <begin position="714"/>
        <end position="732"/>
    </location>
</feature>
<dbReference type="GO" id="GO:0046982">
    <property type="term" value="F:protein heterodimerization activity"/>
    <property type="evidence" value="ECO:0007669"/>
    <property type="project" value="InterPro"/>
</dbReference>
<organism evidence="2 3">
    <name type="scientific">Gnomoniopsis smithogilvyi</name>
    <dbReference type="NCBI Taxonomy" id="1191159"/>
    <lineage>
        <taxon>Eukaryota</taxon>
        <taxon>Fungi</taxon>
        <taxon>Dikarya</taxon>
        <taxon>Ascomycota</taxon>
        <taxon>Pezizomycotina</taxon>
        <taxon>Sordariomycetes</taxon>
        <taxon>Sordariomycetidae</taxon>
        <taxon>Diaporthales</taxon>
        <taxon>Gnomoniaceae</taxon>
        <taxon>Gnomoniopsis</taxon>
    </lineage>
</organism>
<feature type="compositionally biased region" description="Polar residues" evidence="1">
    <location>
        <begin position="879"/>
        <end position="888"/>
    </location>
</feature>
<feature type="compositionally biased region" description="Polar residues" evidence="1">
    <location>
        <begin position="186"/>
        <end position="203"/>
    </location>
</feature>
<accession>A0A9W9CZ04</accession>
<dbReference type="Proteomes" id="UP001140453">
    <property type="component" value="Unassembled WGS sequence"/>
</dbReference>
<feature type="compositionally biased region" description="Basic and acidic residues" evidence="1">
    <location>
        <begin position="556"/>
        <end position="568"/>
    </location>
</feature>
<feature type="region of interest" description="Disordered" evidence="1">
    <location>
        <begin position="92"/>
        <end position="161"/>
    </location>
</feature>
<feature type="compositionally biased region" description="Low complexity" evidence="1">
    <location>
        <begin position="603"/>
        <end position="614"/>
    </location>
</feature>
<comment type="caution">
    <text evidence="2">The sequence shown here is derived from an EMBL/GenBank/DDBJ whole genome shotgun (WGS) entry which is preliminary data.</text>
</comment>
<proteinExistence type="predicted"/>
<gene>
    <name evidence="2" type="ORF">N0V93_003293</name>
</gene>
<feature type="compositionally biased region" description="Basic residues" evidence="1">
    <location>
        <begin position="692"/>
        <end position="701"/>
    </location>
</feature>
<evidence type="ECO:0008006" key="4">
    <source>
        <dbReference type="Google" id="ProtNLM"/>
    </source>
</evidence>
<feature type="compositionally biased region" description="Acidic residues" evidence="1">
    <location>
        <begin position="17"/>
        <end position="30"/>
    </location>
</feature>
<dbReference type="AlphaFoldDB" id="A0A9W9CZ04"/>
<dbReference type="InterPro" id="IPR009072">
    <property type="entry name" value="Histone-fold"/>
</dbReference>
<evidence type="ECO:0000313" key="3">
    <source>
        <dbReference type="Proteomes" id="UP001140453"/>
    </source>
</evidence>
<feature type="compositionally biased region" description="Polar residues" evidence="1">
    <location>
        <begin position="672"/>
        <end position="688"/>
    </location>
</feature>
<feature type="compositionally biased region" description="Basic and acidic residues" evidence="1">
    <location>
        <begin position="498"/>
        <end position="508"/>
    </location>
</feature>